<dbReference type="AlphaFoldDB" id="A0AA39NXH8"/>
<organism evidence="2 3">
    <name type="scientific">Armillaria novae-zelandiae</name>
    <dbReference type="NCBI Taxonomy" id="153914"/>
    <lineage>
        <taxon>Eukaryota</taxon>
        <taxon>Fungi</taxon>
        <taxon>Dikarya</taxon>
        <taxon>Basidiomycota</taxon>
        <taxon>Agaricomycotina</taxon>
        <taxon>Agaricomycetes</taxon>
        <taxon>Agaricomycetidae</taxon>
        <taxon>Agaricales</taxon>
        <taxon>Marasmiineae</taxon>
        <taxon>Physalacriaceae</taxon>
        <taxon>Armillaria</taxon>
    </lineage>
</organism>
<comment type="caution">
    <text evidence="2">The sequence shown here is derived from an EMBL/GenBank/DDBJ whole genome shotgun (WGS) entry which is preliminary data.</text>
</comment>
<sequence>MPSNPHLESDTFCFGLMDRVPMGWTEAEVHGLSDHPQTLATGGGPHSLGIQCHLDNAHSLCKCSGLPVKWMWAKCAHLLHKLESVLKLERRPTFAKCIRRSPQVCSAVRRMLKIAYHGLPKPLEVNTESESEEMAEPAAGPRASRASPPTGDASSSDKEGEGGMEWDAQASVAEEELVGEATDAGVEERSPTPPGSDAGSSESDSLLVGRKRGMYPFHPSTSPG</sequence>
<dbReference type="EMBL" id="JAUEPR010000031">
    <property type="protein sequence ID" value="KAK0473673.1"/>
    <property type="molecule type" value="Genomic_DNA"/>
</dbReference>
<evidence type="ECO:0000313" key="3">
    <source>
        <dbReference type="Proteomes" id="UP001175227"/>
    </source>
</evidence>
<reference evidence="2" key="1">
    <citation type="submission" date="2023-06" db="EMBL/GenBank/DDBJ databases">
        <authorList>
            <consortium name="Lawrence Berkeley National Laboratory"/>
            <person name="Ahrendt S."/>
            <person name="Sahu N."/>
            <person name="Indic B."/>
            <person name="Wong-Bajracharya J."/>
            <person name="Merenyi Z."/>
            <person name="Ke H.-M."/>
            <person name="Monk M."/>
            <person name="Kocsube S."/>
            <person name="Drula E."/>
            <person name="Lipzen A."/>
            <person name="Balint B."/>
            <person name="Henrissat B."/>
            <person name="Andreopoulos B."/>
            <person name="Martin F.M."/>
            <person name="Harder C.B."/>
            <person name="Rigling D."/>
            <person name="Ford K.L."/>
            <person name="Foster G.D."/>
            <person name="Pangilinan J."/>
            <person name="Papanicolaou A."/>
            <person name="Barry K."/>
            <person name="LaButti K."/>
            <person name="Viragh M."/>
            <person name="Koriabine M."/>
            <person name="Yan M."/>
            <person name="Riley R."/>
            <person name="Champramary S."/>
            <person name="Plett K.L."/>
            <person name="Tsai I.J."/>
            <person name="Slot J."/>
            <person name="Sipos G."/>
            <person name="Plett J."/>
            <person name="Nagy L.G."/>
            <person name="Grigoriev I.V."/>
        </authorList>
    </citation>
    <scope>NUCLEOTIDE SEQUENCE</scope>
    <source>
        <strain evidence="2">ICMP 16352</strain>
    </source>
</reference>
<proteinExistence type="predicted"/>
<accession>A0AA39NXH8</accession>
<dbReference type="Proteomes" id="UP001175227">
    <property type="component" value="Unassembled WGS sequence"/>
</dbReference>
<name>A0AA39NXH8_9AGAR</name>
<protein>
    <submittedName>
        <fullName evidence="2">Uncharacterized protein</fullName>
    </submittedName>
</protein>
<gene>
    <name evidence="2" type="ORF">IW261DRAFT_1423375</name>
</gene>
<feature type="region of interest" description="Disordered" evidence="1">
    <location>
        <begin position="126"/>
        <end position="224"/>
    </location>
</feature>
<evidence type="ECO:0000313" key="2">
    <source>
        <dbReference type="EMBL" id="KAK0473673.1"/>
    </source>
</evidence>
<evidence type="ECO:0000256" key="1">
    <source>
        <dbReference type="SAM" id="MobiDB-lite"/>
    </source>
</evidence>
<keyword evidence="3" id="KW-1185">Reference proteome</keyword>
<feature type="compositionally biased region" description="Low complexity" evidence="1">
    <location>
        <begin position="136"/>
        <end position="149"/>
    </location>
</feature>